<organism evidence="3">
    <name type="scientific">Darwinula stevensoni</name>
    <dbReference type="NCBI Taxonomy" id="69355"/>
    <lineage>
        <taxon>Eukaryota</taxon>
        <taxon>Metazoa</taxon>
        <taxon>Ecdysozoa</taxon>
        <taxon>Arthropoda</taxon>
        <taxon>Crustacea</taxon>
        <taxon>Oligostraca</taxon>
        <taxon>Ostracoda</taxon>
        <taxon>Podocopa</taxon>
        <taxon>Podocopida</taxon>
        <taxon>Darwinulocopina</taxon>
        <taxon>Darwinuloidea</taxon>
        <taxon>Darwinulidae</taxon>
        <taxon>Darwinula</taxon>
    </lineage>
</organism>
<gene>
    <name evidence="3" type="ORF">DSTB1V02_LOCUS933</name>
</gene>
<evidence type="ECO:0000256" key="1">
    <source>
        <dbReference type="ARBA" id="ARBA00006781"/>
    </source>
</evidence>
<dbReference type="GO" id="GO:0005634">
    <property type="term" value="C:nucleus"/>
    <property type="evidence" value="ECO:0007669"/>
    <property type="project" value="TreeGrafter"/>
</dbReference>
<dbReference type="OrthoDB" id="27543at2759"/>
<accession>A0A7R8WZH4</accession>
<proteinExistence type="inferred from homology"/>
<dbReference type="PANTHER" id="PTHR13261:SF0">
    <property type="entry name" value="BRCA2 AND CDKN1A-INTERACTING PROTEIN"/>
    <property type="match status" value="1"/>
</dbReference>
<name>A0A7R8WZH4_9CRUS</name>
<sequence length="491" mass="54954">MNDEGMEGDASSGSDLEEEGDATAPVDRVQVDFEARNILDSDHDSIKMLLGQIFPKSTVDLGLVTNVLLSQNYVGSTIKQSLPEDMEDDEDEGDDATFGVTSILNLTNDQGNEGLKQLKSFLLSKSAENASDQTRTLLKKSLSNEAAPVGWIINERFINIPAQISVPFFESLMKELQNAKSRKLLSSFAYYLFICKLYKQNLTTGMSKKQKKTKAQGEPVNLVWSNPEEEIIHSYAVGSFDYSVETEKDSALQGKWSEDDDELIPLRRLLLLPSLSKVNTRQSDYKFKGEMDVVARQATVSHENAQFLEMKQEKIAPQSSHARRAGTLGEVSNVFDNKGPDSTGEGSSPIMKNPNVLNAIPNNELKKTPTQVMKPKEFESQPSQDTLLKSEMDEFSKSDEISNLDIGVCPSPSQIEDCKSWDYEVFVGESAKDWDAFLKPWEYFCIASPKLSPTKTDYLDDNCPLPELNTYVQNEYFFEEEALLPTPDLDF</sequence>
<evidence type="ECO:0000256" key="2">
    <source>
        <dbReference type="SAM" id="MobiDB-lite"/>
    </source>
</evidence>
<dbReference type="EMBL" id="LR899593">
    <property type="protein sequence ID" value="CAD7240931.1"/>
    <property type="molecule type" value="Genomic_DNA"/>
</dbReference>
<feature type="region of interest" description="Disordered" evidence="2">
    <location>
        <begin position="331"/>
        <end position="352"/>
    </location>
</feature>
<dbReference type="Proteomes" id="UP000677054">
    <property type="component" value="Unassembled WGS sequence"/>
</dbReference>
<dbReference type="EMBL" id="CAJPEV010000076">
    <property type="protein sequence ID" value="CAG0880155.1"/>
    <property type="molecule type" value="Genomic_DNA"/>
</dbReference>
<dbReference type="Pfam" id="PF13862">
    <property type="entry name" value="BCCIP"/>
    <property type="match status" value="1"/>
</dbReference>
<reference evidence="3" key="1">
    <citation type="submission" date="2020-11" db="EMBL/GenBank/DDBJ databases">
        <authorList>
            <person name="Tran Van P."/>
        </authorList>
    </citation>
    <scope>NUCLEOTIDE SEQUENCE</scope>
</reference>
<evidence type="ECO:0000313" key="3">
    <source>
        <dbReference type="EMBL" id="CAD7240931.1"/>
    </source>
</evidence>
<evidence type="ECO:0000313" key="4">
    <source>
        <dbReference type="Proteomes" id="UP000677054"/>
    </source>
</evidence>
<comment type="similarity">
    <text evidence="1">Belongs to the BCP1 family.</text>
</comment>
<feature type="region of interest" description="Disordered" evidence="2">
    <location>
        <begin position="1"/>
        <end position="27"/>
    </location>
</feature>
<dbReference type="AlphaFoldDB" id="A0A7R8WZH4"/>
<dbReference type="InterPro" id="IPR025602">
    <property type="entry name" value="BCP1_family"/>
</dbReference>
<evidence type="ECO:0008006" key="5">
    <source>
        <dbReference type="Google" id="ProtNLM"/>
    </source>
</evidence>
<dbReference type="PANTHER" id="PTHR13261">
    <property type="entry name" value="BRCA2 AND CDKN1A INTERACTING PROTEIN"/>
    <property type="match status" value="1"/>
</dbReference>
<protein>
    <recommendedName>
        <fullName evidence="5">Protein BCCIP homolog</fullName>
    </recommendedName>
</protein>
<keyword evidence="4" id="KW-1185">Reference proteome</keyword>